<dbReference type="AlphaFoldDB" id="A0AAP0M9K7"/>
<accession>A0AAP0M9K7</accession>
<protein>
    <submittedName>
        <fullName evidence="2">Uncharacterized protein</fullName>
    </submittedName>
</protein>
<proteinExistence type="predicted"/>
<dbReference type="Proteomes" id="UP001428341">
    <property type="component" value="Unassembled WGS sequence"/>
</dbReference>
<organism evidence="2 3">
    <name type="scientific">Citrus x changshan-huyou</name>
    <dbReference type="NCBI Taxonomy" id="2935761"/>
    <lineage>
        <taxon>Eukaryota</taxon>
        <taxon>Viridiplantae</taxon>
        <taxon>Streptophyta</taxon>
        <taxon>Embryophyta</taxon>
        <taxon>Tracheophyta</taxon>
        <taxon>Spermatophyta</taxon>
        <taxon>Magnoliopsida</taxon>
        <taxon>eudicotyledons</taxon>
        <taxon>Gunneridae</taxon>
        <taxon>Pentapetalae</taxon>
        <taxon>rosids</taxon>
        <taxon>malvids</taxon>
        <taxon>Sapindales</taxon>
        <taxon>Rutaceae</taxon>
        <taxon>Aurantioideae</taxon>
        <taxon>Citrus</taxon>
    </lineage>
</organism>
<reference evidence="2 3" key="1">
    <citation type="submission" date="2024-05" db="EMBL/GenBank/DDBJ databases">
        <title>Haplotype-resolved chromosome-level genome assembly of Huyou (Citrus changshanensis).</title>
        <authorList>
            <person name="Miao C."/>
            <person name="Chen W."/>
            <person name="Wu Y."/>
            <person name="Wang L."/>
            <person name="Zhao S."/>
            <person name="Grierson D."/>
            <person name="Xu C."/>
            <person name="Chen K."/>
        </authorList>
    </citation>
    <scope>NUCLEOTIDE SEQUENCE [LARGE SCALE GENOMIC DNA]</scope>
    <source>
        <strain evidence="2">01-14</strain>
        <tissue evidence="2">Leaf</tissue>
    </source>
</reference>
<feature type="region of interest" description="Disordered" evidence="1">
    <location>
        <begin position="224"/>
        <end position="248"/>
    </location>
</feature>
<sequence length="275" mass="31127">MKLPSTFLEASRNLNENYLAFQISIDYSHDGVSIELAGSFKDSKRRISGFSIDYASMPLCPSPMLKPLDSIRMEWNPTPLRVVYAIVVVNQPWITRVPIELDVLRPLLPKLWTSEGDGIFCQNVIFERVPLYYASWDGKEVEPLMSNGSEGALLDAQSPIYQDTAEDGFDLVSMKRVQIDDGLKNPTALRDATGCTEVSNPPFLDDPDILFQFDEKFSSDGNPVTNEYFASEPKGTRGRDLDDFRISGPRASNSKKGFTLVTSRRNWKRFSRWLH</sequence>
<dbReference type="EMBL" id="JBCGBO010000005">
    <property type="protein sequence ID" value="KAK9200127.1"/>
    <property type="molecule type" value="Genomic_DNA"/>
</dbReference>
<evidence type="ECO:0000313" key="3">
    <source>
        <dbReference type="Proteomes" id="UP001428341"/>
    </source>
</evidence>
<name>A0AAP0M9K7_9ROSI</name>
<evidence type="ECO:0000313" key="2">
    <source>
        <dbReference type="EMBL" id="KAK9200127.1"/>
    </source>
</evidence>
<keyword evidence="3" id="KW-1185">Reference proteome</keyword>
<gene>
    <name evidence="2" type="ORF">WN944_015323</name>
</gene>
<evidence type="ECO:0000256" key="1">
    <source>
        <dbReference type="SAM" id="MobiDB-lite"/>
    </source>
</evidence>
<feature type="compositionally biased region" description="Basic and acidic residues" evidence="1">
    <location>
        <begin position="234"/>
        <end position="245"/>
    </location>
</feature>
<comment type="caution">
    <text evidence="2">The sequence shown here is derived from an EMBL/GenBank/DDBJ whole genome shotgun (WGS) entry which is preliminary data.</text>
</comment>